<organism evidence="2">
    <name type="scientific">Timema shepardi</name>
    <name type="common">Walking stick</name>
    <dbReference type="NCBI Taxonomy" id="629360"/>
    <lineage>
        <taxon>Eukaryota</taxon>
        <taxon>Metazoa</taxon>
        <taxon>Ecdysozoa</taxon>
        <taxon>Arthropoda</taxon>
        <taxon>Hexapoda</taxon>
        <taxon>Insecta</taxon>
        <taxon>Pterygota</taxon>
        <taxon>Neoptera</taxon>
        <taxon>Polyneoptera</taxon>
        <taxon>Phasmatodea</taxon>
        <taxon>Timematodea</taxon>
        <taxon>Timematoidea</taxon>
        <taxon>Timematidae</taxon>
        <taxon>Timema</taxon>
    </lineage>
</organism>
<evidence type="ECO:0000256" key="1">
    <source>
        <dbReference type="SAM" id="MobiDB-lite"/>
    </source>
</evidence>
<proteinExistence type="predicted"/>
<sequence length="268" mass="30892">MAMAGVEVEEVNPHLRGGRVENHLGKTTPSSPDRDLNLDLPVLGGRAQHDSRISQLRHRAVSWLGRWTKGIEELTSQGSRDEEGGLQVLRTVRHRGLMFKNVDYRRTGLTPTMGRSGYTCVRHIFCSLNVFMWVSYDRKYTCVRHIFCSLNVFMWVSYDSKFTCARHIFCSLNVFMGVSYDSKFTCARHIFCSLNVFMWVSYAGKYTCVRHIFCSLNVFMWVSYDTRMFTELDGPGTIPGISGKCIFGEIRAFTVIRRQQRDQVMCLF</sequence>
<evidence type="ECO:0000313" key="2">
    <source>
        <dbReference type="EMBL" id="CAD7261300.1"/>
    </source>
</evidence>
<feature type="region of interest" description="Disordered" evidence="1">
    <location>
        <begin position="1"/>
        <end position="39"/>
    </location>
</feature>
<accession>A0A7R9AVN4</accession>
<reference evidence="2" key="1">
    <citation type="submission" date="2020-11" db="EMBL/GenBank/DDBJ databases">
        <authorList>
            <person name="Tran Van P."/>
        </authorList>
    </citation>
    <scope>NUCLEOTIDE SEQUENCE</scope>
</reference>
<name>A0A7R9AVN4_TIMSH</name>
<gene>
    <name evidence="2" type="ORF">TSIB3V08_LOCUS5441</name>
</gene>
<protein>
    <submittedName>
        <fullName evidence="2">Uncharacterized protein</fullName>
    </submittedName>
</protein>
<dbReference type="AlphaFoldDB" id="A0A7R9AVN4"/>
<dbReference type="EMBL" id="OC002118">
    <property type="protein sequence ID" value="CAD7261300.1"/>
    <property type="molecule type" value="Genomic_DNA"/>
</dbReference>